<dbReference type="InterPro" id="IPR029058">
    <property type="entry name" value="AB_hydrolase_fold"/>
</dbReference>
<evidence type="ECO:0000259" key="2">
    <source>
        <dbReference type="Pfam" id="PF12146"/>
    </source>
</evidence>
<sequence length="388" mass="43549">MRPLRTILLALIPASLLAACAFPPENALYDQSPDIPPYMQDNFDDYVSETRDWIASHRVFLTDDHEMEIARNIPFEVRPEPMDANKPSRGVLFVHGLGSSPWYFHDIAVAMAKNGWLARSMLLPGHGTRPGDLSLPDYDDWTGSVAHQVALLEREVDEVWLGGFSTGGNLVTSYAARNPDIDGLLLFSPGIEPGSDLLFLTPLVQYLWDWVDADPEDNVINYQSLSTKASALYYRSVTDVDDALDAKPFDRPALVTMSADDSVLDPRAMLRRFETHFTNPASRLVWYDEVNAPSNDSRIENLNSNLPDQQISSFSHLSALFSPDNPYYGAKGSFVFIENGQEDIERPADRALLWRSAWGYTEPGKYHARLTWNPYFDALIDAIGEVTN</sequence>
<reference evidence="3 4" key="1">
    <citation type="submission" date="2014-07" db="EMBL/GenBank/DDBJ databases">
        <title>Draft genome sequence of Thalassospira tepidiphila 1-1B.</title>
        <authorList>
            <person name="Lai Q."/>
            <person name="Shao Z."/>
        </authorList>
    </citation>
    <scope>NUCLEOTIDE SEQUENCE [LARGE SCALE GENOMIC DNA]</scope>
    <source>
        <strain evidence="3 4">MCCC 1A03514</strain>
    </source>
</reference>
<dbReference type="Gene3D" id="3.40.50.1820">
    <property type="entry name" value="alpha/beta hydrolase"/>
    <property type="match status" value="1"/>
</dbReference>
<dbReference type="EMBL" id="JPVZ01000008">
    <property type="protein sequence ID" value="OAZ08574.1"/>
    <property type="molecule type" value="Genomic_DNA"/>
</dbReference>
<evidence type="ECO:0000313" key="4">
    <source>
        <dbReference type="Proteomes" id="UP000094009"/>
    </source>
</evidence>
<feature type="signal peptide" evidence="1">
    <location>
        <begin position="1"/>
        <end position="18"/>
    </location>
</feature>
<dbReference type="RefSeq" id="WP_167351228.1">
    <property type="nucleotide sequence ID" value="NZ_JPVZ01000008.1"/>
</dbReference>
<feature type="domain" description="Serine aminopeptidase S33" evidence="2">
    <location>
        <begin position="86"/>
        <end position="204"/>
    </location>
</feature>
<name>A0A853KX99_9PROT</name>
<protein>
    <recommendedName>
        <fullName evidence="2">Serine aminopeptidase S33 domain-containing protein</fullName>
    </recommendedName>
</protein>
<dbReference type="PROSITE" id="PS51257">
    <property type="entry name" value="PROKAR_LIPOPROTEIN"/>
    <property type="match status" value="1"/>
</dbReference>
<dbReference type="PANTHER" id="PTHR42886">
    <property type="entry name" value="RE40534P-RELATED"/>
    <property type="match status" value="1"/>
</dbReference>
<comment type="caution">
    <text evidence="3">The sequence shown here is derived from an EMBL/GenBank/DDBJ whole genome shotgun (WGS) entry which is preliminary data.</text>
</comment>
<feature type="chain" id="PRO_5032334134" description="Serine aminopeptidase S33 domain-containing protein" evidence="1">
    <location>
        <begin position="19"/>
        <end position="388"/>
    </location>
</feature>
<dbReference type="PANTHER" id="PTHR42886:SF29">
    <property type="entry name" value="PUMMELIG, ISOFORM A"/>
    <property type="match status" value="1"/>
</dbReference>
<dbReference type="InterPro" id="IPR022742">
    <property type="entry name" value="Hydrolase_4"/>
</dbReference>
<gene>
    <name evidence="3" type="ORF">TH4_16600</name>
</gene>
<dbReference type="Pfam" id="PF12146">
    <property type="entry name" value="Hydrolase_4"/>
    <property type="match status" value="1"/>
</dbReference>
<proteinExistence type="predicted"/>
<dbReference type="AlphaFoldDB" id="A0A853KX99"/>
<evidence type="ECO:0000256" key="1">
    <source>
        <dbReference type="SAM" id="SignalP"/>
    </source>
</evidence>
<dbReference type="Proteomes" id="UP000094009">
    <property type="component" value="Unassembled WGS sequence"/>
</dbReference>
<keyword evidence="1" id="KW-0732">Signal</keyword>
<organism evidence="3 4">
    <name type="scientific">Thalassospira tepidiphila MCCC 1A03514</name>
    <dbReference type="NCBI Taxonomy" id="1177930"/>
    <lineage>
        <taxon>Bacteria</taxon>
        <taxon>Pseudomonadati</taxon>
        <taxon>Pseudomonadota</taxon>
        <taxon>Alphaproteobacteria</taxon>
        <taxon>Rhodospirillales</taxon>
        <taxon>Thalassospiraceae</taxon>
        <taxon>Thalassospira</taxon>
    </lineage>
</organism>
<evidence type="ECO:0000313" key="3">
    <source>
        <dbReference type="EMBL" id="OAZ08574.1"/>
    </source>
</evidence>
<accession>A0A853KX99</accession>
<dbReference type="SUPFAM" id="SSF53474">
    <property type="entry name" value="alpha/beta-Hydrolases"/>
    <property type="match status" value="1"/>
</dbReference>